<proteinExistence type="inferred from homology"/>
<comment type="similarity">
    <text evidence="6">Belongs to the methyl-accepting chemotaxis (MCP) protein family.</text>
</comment>
<dbReference type="Pfam" id="PF00672">
    <property type="entry name" value="HAMP"/>
    <property type="match status" value="1"/>
</dbReference>
<dbReference type="SMART" id="SM00304">
    <property type="entry name" value="HAMP"/>
    <property type="match status" value="2"/>
</dbReference>
<feature type="domain" description="HAMP" evidence="11">
    <location>
        <begin position="446"/>
        <end position="500"/>
    </location>
</feature>
<reference evidence="12 13" key="1">
    <citation type="submission" date="2020-12" db="EMBL/GenBank/DDBJ databases">
        <title>Comparative genome analysis of fungal antagonists Marinomonas ostreistagni 398 and M. spartinae 468.</title>
        <authorList>
            <person name="Fields J.L."/>
            <person name="Mavrodi O.V."/>
            <person name="Biber P.D."/>
            <person name="Indest K.J."/>
            <person name="Mavrodi D.V."/>
        </authorList>
    </citation>
    <scope>NUCLEOTIDE SEQUENCE [LARGE SCALE GENOMIC DNA]</scope>
    <source>
        <strain evidence="12 13">USM7</strain>
    </source>
</reference>
<evidence type="ECO:0000256" key="8">
    <source>
        <dbReference type="SAM" id="Coils"/>
    </source>
</evidence>
<dbReference type="PROSITE" id="PS50885">
    <property type="entry name" value="HAMP"/>
    <property type="match status" value="1"/>
</dbReference>
<feature type="transmembrane region" description="Helical" evidence="9">
    <location>
        <begin position="426"/>
        <end position="448"/>
    </location>
</feature>
<dbReference type="EMBL" id="JAEMUH010000018">
    <property type="protein sequence ID" value="MBJ7552305.1"/>
    <property type="molecule type" value="Genomic_DNA"/>
</dbReference>
<dbReference type="RefSeq" id="WP_199463880.1">
    <property type="nucleotide sequence ID" value="NZ_JAEMUH010000018.1"/>
</dbReference>
<dbReference type="InterPro" id="IPR003660">
    <property type="entry name" value="HAMP_dom"/>
</dbReference>
<dbReference type="SMART" id="SM00283">
    <property type="entry name" value="MA"/>
    <property type="match status" value="1"/>
</dbReference>
<evidence type="ECO:0000256" key="6">
    <source>
        <dbReference type="ARBA" id="ARBA00029447"/>
    </source>
</evidence>
<feature type="coiled-coil region" evidence="8">
    <location>
        <begin position="520"/>
        <end position="547"/>
    </location>
</feature>
<gene>
    <name evidence="12" type="ORF">JHD44_16570</name>
</gene>
<dbReference type="CDD" id="cd06225">
    <property type="entry name" value="HAMP"/>
    <property type="match status" value="1"/>
</dbReference>
<evidence type="ECO:0000259" key="10">
    <source>
        <dbReference type="PROSITE" id="PS50111"/>
    </source>
</evidence>
<keyword evidence="5 7" id="KW-0807">Transducer</keyword>
<keyword evidence="13" id="KW-1185">Reference proteome</keyword>
<dbReference type="PROSITE" id="PS50111">
    <property type="entry name" value="CHEMOTAXIS_TRANSDUC_2"/>
    <property type="match status" value="1"/>
</dbReference>
<evidence type="ECO:0000256" key="9">
    <source>
        <dbReference type="SAM" id="Phobius"/>
    </source>
</evidence>
<evidence type="ECO:0000256" key="3">
    <source>
        <dbReference type="ARBA" id="ARBA00022989"/>
    </source>
</evidence>
<accession>A0ABS0ZF40</accession>
<name>A0ABS0ZF40_9GAMM</name>
<evidence type="ECO:0000256" key="1">
    <source>
        <dbReference type="ARBA" id="ARBA00004141"/>
    </source>
</evidence>
<dbReference type="CDD" id="cd11386">
    <property type="entry name" value="MCP_signal"/>
    <property type="match status" value="1"/>
</dbReference>
<keyword evidence="4 9" id="KW-0472">Membrane</keyword>
<evidence type="ECO:0000256" key="2">
    <source>
        <dbReference type="ARBA" id="ARBA00022692"/>
    </source>
</evidence>
<evidence type="ECO:0000256" key="4">
    <source>
        <dbReference type="ARBA" id="ARBA00023136"/>
    </source>
</evidence>
<evidence type="ECO:0000256" key="5">
    <source>
        <dbReference type="ARBA" id="ARBA00023224"/>
    </source>
</evidence>
<keyword evidence="2 9" id="KW-0812">Transmembrane</keyword>
<sequence>MNLTIKTRLVLLGTCLAFIPTLIVGFILSENALKAGSDSLRESAQSRMTAITDLTAESITTYFDFIQDQATSYAANVSVIEASKEFNQAFFSYANEHSSELSNSKKSLASYYDNDFEQQYKSLNQGQSSNPSSILNALSPEAVLLQSVYISDNKAPLGEKDSMISANNGSTYDAVHNRYHPMMRNFQQTFGYYDVFIAEAKTGHIIYSVFKELDFATSLLTGPYSNTGIGQAFKSALNGAERGKTYLTDFAPYGPSYNAPASFISTPIYDGNSLIAVLIFQMPVDRINDVINHEKSWEHNGLGQTGQSYLIGADQKLRSNVRQMYEGKEEYLSELSQVGVNSSQIKEIDVRDTTIGLLNITHQSVEEALNGRSGNTIEMNYLGQQVLASYQPLFIQGLKWGLITEIHEEEALAPITALSNTIQRNIWIAAITALIVGAILGYLVAMYLTRPIKHMINMVNELSSGEGDLTQRLPINGKDELSELSSGINNFIAQIDSTLSNALKSVARLIPISEDTASVINKLNSANENQQAQAEHLNSLLTRTNEASEAVSIELKEVDAATKSGEIKVNSSSREISSVADTIGTMSNDITAAMRALETLKEDTQKITGVIDVINGIAEQTNLLALNAAIEAARAGEAGRGFAVVADEVRTLASKTSESTNEVAAMVSAIQNSTSSVSDLMNSSGQSAERSVNQVQESVQSLDSVNEAMHTITMKVREISQSIDTQQSNFVQVTDSYTQMNSSFEEVRDQSLRSGQVGNDVMKLGHKITNQLERFKVSAEDISMSRRNEIREDK</sequence>
<dbReference type="PANTHER" id="PTHR32089:SF119">
    <property type="entry name" value="METHYL-ACCEPTING CHEMOTAXIS PROTEIN CTPL"/>
    <property type="match status" value="1"/>
</dbReference>
<organism evidence="12 13">
    <name type="scientific">Marinomonas ostreistagni</name>
    <dbReference type="NCBI Taxonomy" id="359209"/>
    <lineage>
        <taxon>Bacteria</taxon>
        <taxon>Pseudomonadati</taxon>
        <taxon>Pseudomonadota</taxon>
        <taxon>Gammaproteobacteria</taxon>
        <taxon>Oceanospirillales</taxon>
        <taxon>Oceanospirillaceae</taxon>
        <taxon>Marinomonas</taxon>
    </lineage>
</organism>
<protein>
    <submittedName>
        <fullName evidence="12">Methyl-accepting chemotaxis protein</fullName>
    </submittedName>
</protein>
<keyword evidence="8" id="KW-0175">Coiled coil</keyword>
<feature type="domain" description="Methyl-accepting transducer" evidence="10">
    <location>
        <begin position="505"/>
        <end position="741"/>
    </location>
</feature>
<dbReference type="PANTHER" id="PTHR32089">
    <property type="entry name" value="METHYL-ACCEPTING CHEMOTAXIS PROTEIN MCPB"/>
    <property type="match status" value="1"/>
</dbReference>
<evidence type="ECO:0000256" key="7">
    <source>
        <dbReference type="PROSITE-ProRule" id="PRU00284"/>
    </source>
</evidence>
<dbReference type="Gene3D" id="3.30.450.20">
    <property type="entry name" value="PAS domain"/>
    <property type="match status" value="1"/>
</dbReference>
<dbReference type="Pfam" id="PF00015">
    <property type="entry name" value="MCPsignal"/>
    <property type="match status" value="1"/>
</dbReference>
<evidence type="ECO:0000313" key="13">
    <source>
        <dbReference type="Proteomes" id="UP000598488"/>
    </source>
</evidence>
<dbReference type="SUPFAM" id="SSF58104">
    <property type="entry name" value="Methyl-accepting chemotaxis protein (MCP) signaling domain"/>
    <property type="match status" value="1"/>
</dbReference>
<dbReference type="Gene3D" id="1.10.287.950">
    <property type="entry name" value="Methyl-accepting chemotaxis protein"/>
    <property type="match status" value="1"/>
</dbReference>
<dbReference type="InterPro" id="IPR004089">
    <property type="entry name" value="MCPsignal_dom"/>
</dbReference>
<comment type="subcellular location">
    <subcellularLocation>
        <location evidence="1">Membrane</location>
        <topology evidence="1">Multi-pass membrane protein</topology>
    </subcellularLocation>
</comment>
<evidence type="ECO:0000259" key="11">
    <source>
        <dbReference type="PROSITE" id="PS50885"/>
    </source>
</evidence>
<comment type="caution">
    <text evidence="12">The sequence shown here is derived from an EMBL/GenBank/DDBJ whole genome shotgun (WGS) entry which is preliminary data.</text>
</comment>
<keyword evidence="3 9" id="KW-1133">Transmembrane helix</keyword>
<dbReference type="Proteomes" id="UP000598488">
    <property type="component" value="Unassembled WGS sequence"/>
</dbReference>
<evidence type="ECO:0000313" key="12">
    <source>
        <dbReference type="EMBL" id="MBJ7552305.1"/>
    </source>
</evidence>